<feature type="signal peptide" evidence="12">
    <location>
        <begin position="1"/>
        <end position="38"/>
    </location>
</feature>
<keyword evidence="6 11" id="KW-1133">Transmembrane helix</keyword>
<keyword evidence="3" id="KW-0813">Transport</keyword>
<gene>
    <name evidence="13" type="ORF">ACFPMF_23915</name>
</gene>
<keyword evidence="5 11" id="KW-0812">Transmembrane</keyword>
<organism evidence="13 14">
    <name type="scientific">Larkinella bovis</name>
    <dbReference type="NCBI Taxonomy" id="683041"/>
    <lineage>
        <taxon>Bacteria</taxon>
        <taxon>Pseudomonadati</taxon>
        <taxon>Bacteroidota</taxon>
        <taxon>Cytophagia</taxon>
        <taxon>Cytophagales</taxon>
        <taxon>Spirosomataceae</taxon>
        <taxon>Larkinella</taxon>
    </lineage>
</organism>
<feature type="transmembrane region" description="Helical" evidence="11">
    <location>
        <begin position="465"/>
        <end position="484"/>
    </location>
</feature>
<evidence type="ECO:0000256" key="12">
    <source>
        <dbReference type="SAM" id="SignalP"/>
    </source>
</evidence>
<dbReference type="Gene3D" id="1.20.1730.10">
    <property type="entry name" value="Sodium/glucose cotransporter"/>
    <property type="match status" value="1"/>
</dbReference>
<dbReference type="Gene3D" id="2.120.10.80">
    <property type="entry name" value="Kelch-type beta propeller"/>
    <property type="match status" value="1"/>
</dbReference>
<evidence type="ECO:0000256" key="9">
    <source>
        <dbReference type="ARBA" id="ARBA00023136"/>
    </source>
</evidence>
<dbReference type="NCBIfam" id="TIGR00813">
    <property type="entry name" value="sss"/>
    <property type="match status" value="1"/>
</dbReference>
<name>A0ABW0IJL7_9BACT</name>
<feature type="transmembrane region" description="Helical" evidence="11">
    <location>
        <begin position="826"/>
        <end position="844"/>
    </location>
</feature>
<feature type="transmembrane region" description="Helical" evidence="11">
    <location>
        <begin position="540"/>
        <end position="561"/>
    </location>
</feature>
<keyword evidence="9 11" id="KW-0472">Membrane</keyword>
<dbReference type="CDD" id="cd11495">
    <property type="entry name" value="SLC5sbd_NIS-like_u3"/>
    <property type="match status" value="1"/>
</dbReference>
<dbReference type="InterPro" id="IPR001734">
    <property type="entry name" value="Na/solute_symporter"/>
</dbReference>
<dbReference type="PANTHER" id="PTHR42985:SF40">
    <property type="entry name" value="LD47995P-RELATED"/>
    <property type="match status" value="1"/>
</dbReference>
<protein>
    <submittedName>
        <fullName evidence="13">Sodium/solute symporter</fullName>
    </submittedName>
</protein>
<feature type="transmembrane region" description="Helical" evidence="11">
    <location>
        <begin position="873"/>
        <end position="895"/>
    </location>
</feature>
<feature type="transmembrane region" description="Helical" evidence="11">
    <location>
        <begin position="691"/>
        <end position="716"/>
    </location>
</feature>
<feature type="transmembrane region" description="Helical" evidence="11">
    <location>
        <begin position="651"/>
        <end position="670"/>
    </location>
</feature>
<dbReference type="Pfam" id="PF24996">
    <property type="entry name" value="NANM"/>
    <property type="match status" value="2"/>
</dbReference>
<feature type="transmembrane region" description="Helical" evidence="11">
    <location>
        <begin position="602"/>
        <end position="631"/>
    </location>
</feature>
<dbReference type="InterPro" id="IPR056734">
    <property type="entry name" value="NANM"/>
</dbReference>
<comment type="subcellular location">
    <subcellularLocation>
        <location evidence="1">Cell membrane</location>
        <topology evidence="1">Multi-pass membrane protein</topology>
    </subcellularLocation>
</comment>
<evidence type="ECO:0000256" key="1">
    <source>
        <dbReference type="ARBA" id="ARBA00004651"/>
    </source>
</evidence>
<feature type="transmembrane region" description="Helical" evidence="11">
    <location>
        <begin position="496"/>
        <end position="519"/>
    </location>
</feature>
<keyword evidence="14" id="KW-1185">Reference proteome</keyword>
<dbReference type="Proteomes" id="UP001596106">
    <property type="component" value="Unassembled WGS sequence"/>
</dbReference>
<feature type="transmembrane region" description="Helical" evidence="11">
    <location>
        <begin position="851"/>
        <end position="867"/>
    </location>
</feature>
<evidence type="ECO:0000313" key="13">
    <source>
        <dbReference type="EMBL" id="MFC5412392.1"/>
    </source>
</evidence>
<feature type="transmembrane region" description="Helical" evidence="11">
    <location>
        <begin position="736"/>
        <end position="759"/>
    </location>
</feature>
<keyword evidence="8" id="KW-0406">Ion transport</keyword>
<sequence>MTTLLTQNRSLNPFRKANCCRLIALLLFLVIPALRAVADEQPTYLSWQSLSSLPPIPGVNQSLGFAGHYSGVHNDALIIAGGTNFIDGRKPWDGGKKIWYNTIYVLEKKEEDRYEWVTSSITLPRSLAYGASVSTKEGVICIGGADEQTYHRAVFALRWNRQSRTVETEALPDLPVPLAYTTAVLLGTKIYVAGGEESAQTHVSTHHFFALDLAQKGDKTAFRWKKLAAWPGPARMMPVLTAQSDGETNCVYLFSGRSIGANGDDALLSDGYVYNPKLSSWKKLADIQLSQETAPRCVVGAPSIPFGLNHILVFGGADNEAHRRFRVVLKAFNQAQNGQRKDSLRQELNRIAASHPGFSRDILAYHTITGQWLKAGELPEPGPVVTQATLWGDAVIIPSGEINPATRSAKIWRGDPITITSSVLGWLDYGVILLYFLGVVYIGFRYSKGTKNTNDYYKAGGRIPGWVSGVAIFGTLMSSITFLTTPAKTYAGNWLYFLPTLSSLAVAPVIVYFILPVYVRLNITTAYEYLEKRYSPLLRTIGSLSFLAFRIAKIGIILLLPSLTISAITGIDVVTCVTVIGLFSTVYCALGGIEAVVWTEVLQVFVLLLGALLSFIIIAFRVDGGVAGIFAASQDLGKLEFIKWDAGFVELTVFIVISYWIGGGLAPYTSDQAVIQKYLTTKDEKSAARGVWLNAFIIATSSFLFFAIGTALFAFYKTYPTHLNPSLATPESIFPWFIVNELPVGVKGMVIAGVFAAAMSSLNTSMNSMSSAVVIDYLQYRKEVRPRTQLFLAKGVSALFGLIGTGLAVMMFIWEVGSLWDLMRKLIGLLTGGLAGLFLLGIFTTRANARGALIGFIASSVVQYFISNSSIHFMVYSLSGITSCFIVGYLASLLFPKPTHSLAGLTTYTMGEEKNESTPKPSLEKS</sequence>
<evidence type="ECO:0000256" key="8">
    <source>
        <dbReference type="ARBA" id="ARBA00023065"/>
    </source>
</evidence>
<dbReference type="PROSITE" id="PS50283">
    <property type="entry name" value="NA_SOLUT_SYMP_3"/>
    <property type="match status" value="1"/>
</dbReference>
<comment type="caution">
    <text evidence="13">The sequence shown here is derived from an EMBL/GenBank/DDBJ whole genome shotgun (WGS) entry which is preliminary data.</text>
</comment>
<evidence type="ECO:0000313" key="14">
    <source>
        <dbReference type="Proteomes" id="UP001596106"/>
    </source>
</evidence>
<dbReference type="InterPro" id="IPR038377">
    <property type="entry name" value="Na/Glc_symporter_sf"/>
</dbReference>
<keyword evidence="4" id="KW-1003">Cell membrane</keyword>
<feature type="transmembrane region" description="Helical" evidence="11">
    <location>
        <begin position="423"/>
        <end position="444"/>
    </location>
</feature>
<proteinExistence type="inferred from homology"/>
<feature type="transmembrane region" description="Helical" evidence="11">
    <location>
        <begin position="567"/>
        <end position="590"/>
    </location>
</feature>
<dbReference type="PANTHER" id="PTHR42985">
    <property type="entry name" value="SODIUM-COUPLED MONOCARBOXYLATE TRANSPORTER"/>
    <property type="match status" value="1"/>
</dbReference>
<dbReference type="RefSeq" id="WP_379849857.1">
    <property type="nucleotide sequence ID" value="NZ_JBHSMA010000012.1"/>
</dbReference>
<evidence type="ECO:0000256" key="4">
    <source>
        <dbReference type="ARBA" id="ARBA00022475"/>
    </source>
</evidence>
<dbReference type="EMBL" id="JBHSMA010000012">
    <property type="protein sequence ID" value="MFC5412392.1"/>
    <property type="molecule type" value="Genomic_DNA"/>
</dbReference>
<evidence type="ECO:0000256" key="3">
    <source>
        <dbReference type="ARBA" id="ARBA00022448"/>
    </source>
</evidence>
<evidence type="ECO:0000256" key="6">
    <source>
        <dbReference type="ARBA" id="ARBA00022989"/>
    </source>
</evidence>
<evidence type="ECO:0000256" key="5">
    <source>
        <dbReference type="ARBA" id="ARBA00022692"/>
    </source>
</evidence>
<reference evidence="14" key="1">
    <citation type="journal article" date="2019" name="Int. J. Syst. Evol. Microbiol.">
        <title>The Global Catalogue of Microorganisms (GCM) 10K type strain sequencing project: providing services to taxonomists for standard genome sequencing and annotation.</title>
        <authorList>
            <consortium name="The Broad Institute Genomics Platform"/>
            <consortium name="The Broad Institute Genome Sequencing Center for Infectious Disease"/>
            <person name="Wu L."/>
            <person name="Ma J."/>
        </authorList>
    </citation>
    <scope>NUCLEOTIDE SEQUENCE [LARGE SCALE GENOMIC DNA]</scope>
    <source>
        <strain evidence="14">CCUG 55250</strain>
    </source>
</reference>
<keyword evidence="12" id="KW-0732">Signal</keyword>
<dbReference type="SUPFAM" id="SSF117281">
    <property type="entry name" value="Kelch motif"/>
    <property type="match status" value="1"/>
</dbReference>
<accession>A0ABW0IJL7</accession>
<evidence type="ECO:0000256" key="10">
    <source>
        <dbReference type="ARBA" id="ARBA00023201"/>
    </source>
</evidence>
<evidence type="ECO:0000256" key="11">
    <source>
        <dbReference type="SAM" id="Phobius"/>
    </source>
</evidence>
<dbReference type="InterPro" id="IPR051163">
    <property type="entry name" value="Sodium:Solute_Symporter_SSF"/>
</dbReference>
<keyword evidence="7" id="KW-0915">Sodium</keyword>
<dbReference type="Pfam" id="PF00474">
    <property type="entry name" value="SSF"/>
    <property type="match status" value="1"/>
</dbReference>
<dbReference type="InterPro" id="IPR015915">
    <property type="entry name" value="Kelch-typ_b-propeller"/>
</dbReference>
<feature type="transmembrane region" description="Helical" evidence="11">
    <location>
        <begin position="791"/>
        <end position="814"/>
    </location>
</feature>
<comment type="similarity">
    <text evidence="2">Belongs to the sodium:solute symporter (SSF) (TC 2.A.21) family.</text>
</comment>
<feature type="chain" id="PRO_5047185907" evidence="12">
    <location>
        <begin position="39"/>
        <end position="926"/>
    </location>
</feature>
<evidence type="ECO:0000256" key="7">
    <source>
        <dbReference type="ARBA" id="ARBA00023053"/>
    </source>
</evidence>
<keyword evidence="10" id="KW-0739">Sodium transport</keyword>
<evidence type="ECO:0000256" key="2">
    <source>
        <dbReference type="ARBA" id="ARBA00006434"/>
    </source>
</evidence>